<reference evidence="3 4" key="1">
    <citation type="journal article" date="2017" name="PLoS Biol.">
        <title>The sea cucumber genome provides insights into morphological evolution and visceral regeneration.</title>
        <authorList>
            <person name="Zhang X."/>
            <person name="Sun L."/>
            <person name="Yuan J."/>
            <person name="Sun Y."/>
            <person name="Gao Y."/>
            <person name="Zhang L."/>
            <person name="Li S."/>
            <person name="Dai H."/>
            <person name="Hamel J.F."/>
            <person name="Liu C."/>
            <person name="Yu Y."/>
            <person name="Liu S."/>
            <person name="Lin W."/>
            <person name="Guo K."/>
            <person name="Jin S."/>
            <person name="Xu P."/>
            <person name="Storey K.B."/>
            <person name="Huan P."/>
            <person name="Zhang T."/>
            <person name="Zhou Y."/>
            <person name="Zhang J."/>
            <person name="Lin C."/>
            <person name="Li X."/>
            <person name="Xing L."/>
            <person name="Huo D."/>
            <person name="Sun M."/>
            <person name="Wang L."/>
            <person name="Mercier A."/>
            <person name="Li F."/>
            <person name="Yang H."/>
            <person name="Xiang J."/>
        </authorList>
    </citation>
    <scope>NUCLEOTIDE SEQUENCE [LARGE SCALE GENOMIC DNA]</scope>
    <source>
        <strain evidence="3">Shaxun</strain>
        <tissue evidence="3">Muscle</tissue>
    </source>
</reference>
<comment type="caution">
    <text evidence="3">The sequence shown here is derived from an EMBL/GenBank/DDBJ whole genome shotgun (WGS) entry which is preliminary data.</text>
</comment>
<dbReference type="Proteomes" id="UP000230750">
    <property type="component" value="Unassembled WGS sequence"/>
</dbReference>
<keyword evidence="1" id="KW-0175">Coiled coil</keyword>
<name>A0A2G8KYU7_STIJA</name>
<protein>
    <submittedName>
        <fullName evidence="3">Uncharacterized protein</fullName>
    </submittedName>
</protein>
<gene>
    <name evidence="3" type="ORF">BSL78_09999</name>
</gene>
<dbReference type="EMBL" id="MRZV01000301">
    <property type="protein sequence ID" value="PIK53080.1"/>
    <property type="molecule type" value="Genomic_DNA"/>
</dbReference>
<keyword evidence="4" id="KW-1185">Reference proteome</keyword>
<dbReference type="OrthoDB" id="10623294at2759"/>
<evidence type="ECO:0000313" key="4">
    <source>
        <dbReference type="Proteomes" id="UP000230750"/>
    </source>
</evidence>
<sequence>MSETGCGDSPTDGKVPTTLVTTSQINGLKSQEEEDRPDLVAKLAKLESQIEDVTSTLKDEQENRRLIQHELEASRSLCENLEETCQRQNGLFSQKGGWPSRKLDQGIQTEVGLGIRLKEENTTENGAVTQSGVGKEIPSGLRQHSNQYSAASQLLEEYTSNQKDLEYQVKKLSQECASKDEEMSRVGLKYAVFIKRNAQLEKEIESLRSNLSRNQQKIGRQERLLEMRNQELEEKAEALKQLKAQKNSLAEKYSQAKTKAAKLKQVVISFNKTVSEFRKEREKLLNSGLAARVTTAAASKRTEINDDEIPNRDNCV</sequence>
<feature type="compositionally biased region" description="Polar residues" evidence="2">
    <location>
        <begin position="18"/>
        <end position="29"/>
    </location>
</feature>
<evidence type="ECO:0000256" key="1">
    <source>
        <dbReference type="SAM" id="Coils"/>
    </source>
</evidence>
<dbReference type="AlphaFoldDB" id="A0A2G8KYU7"/>
<evidence type="ECO:0000313" key="3">
    <source>
        <dbReference type="EMBL" id="PIK53080.1"/>
    </source>
</evidence>
<dbReference type="Gene3D" id="1.10.287.1490">
    <property type="match status" value="1"/>
</dbReference>
<feature type="region of interest" description="Disordered" evidence="2">
    <location>
        <begin position="1"/>
        <end position="36"/>
    </location>
</feature>
<organism evidence="3 4">
    <name type="scientific">Stichopus japonicus</name>
    <name type="common">Sea cucumber</name>
    <dbReference type="NCBI Taxonomy" id="307972"/>
    <lineage>
        <taxon>Eukaryota</taxon>
        <taxon>Metazoa</taxon>
        <taxon>Echinodermata</taxon>
        <taxon>Eleutherozoa</taxon>
        <taxon>Echinozoa</taxon>
        <taxon>Holothuroidea</taxon>
        <taxon>Aspidochirotacea</taxon>
        <taxon>Aspidochirotida</taxon>
        <taxon>Stichopodidae</taxon>
        <taxon>Apostichopus</taxon>
    </lineage>
</organism>
<feature type="coiled-coil region" evidence="1">
    <location>
        <begin position="141"/>
        <end position="266"/>
    </location>
</feature>
<accession>A0A2G8KYU7</accession>
<evidence type="ECO:0000256" key="2">
    <source>
        <dbReference type="SAM" id="MobiDB-lite"/>
    </source>
</evidence>
<proteinExistence type="predicted"/>